<dbReference type="AlphaFoldDB" id="A0A4Y8N208"/>
<reference evidence="1 2" key="1">
    <citation type="submission" date="2019-03" db="EMBL/GenBank/DDBJ databases">
        <title>Complete Genome Sequence of Paraburkholderia dipogonis ICMP 19430T, a Nitrogen-fixing Symbiont of the South African Invasive Legume Dipogon lignosus in New Zealand.</title>
        <authorList>
            <person name="De Meyer S.E."/>
        </authorList>
    </citation>
    <scope>NUCLEOTIDE SEQUENCE [LARGE SCALE GENOMIC DNA]</scope>
    <source>
        <strain evidence="1 2">ICMP 19430</strain>
    </source>
</reference>
<comment type="caution">
    <text evidence="1">The sequence shown here is derived from an EMBL/GenBank/DDBJ whole genome shotgun (WGS) entry which is preliminary data.</text>
</comment>
<gene>
    <name evidence="1" type="ORF">E2553_00310</name>
</gene>
<evidence type="ECO:0000313" key="1">
    <source>
        <dbReference type="EMBL" id="TFE43613.1"/>
    </source>
</evidence>
<accession>A0A4Y8N208</accession>
<name>A0A4Y8N208_9BURK</name>
<evidence type="ECO:0000313" key="2">
    <source>
        <dbReference type="Proteomes" id="UP000297385"/>
    </source>
</evidence>
<organism evidence="1 2">
    <name type="scientific">Paraburkholderia dipogonis</name>
    <dbReference type="NCBI Taxonomy" id="1211383"/>
    <lineage>
        <taxon>Bacteria</taxon>
        <taxon>Pseudomonadati</taxon>
        <taxon>Pseudomonadota</taxon>
        <taxon>Betaproteobacteria</taxon>
        <taxon>Burkholderiales</taxon>
        <taxon>Burkholderiaceae</taxon>
        <taxon>Paraburkholderia</taxon>
    </lineage>
</organism>
<proteinExistence type="predicted"/>
<dbReference type="GeneID" id="97307230"/>
<protein>
    <submittedName>
        <fullName evidence="1">Uncharacterized protein</fullName>
    </submittedName>
</protein>
<dbReference type="EMBL" id="SNVI01000001">
    <property type="protein sequence ID" value="TFE43613.1"/>
    <property type="molecule type" value="Genomic_DNA"/>
</dbReference>
<dbReference type="RefSeq" id="WP_134455561.1">
    <property type="nucleotide sequence ID" value="NZ_JBHMFL010000126.1"/>
</dbReference>
<sequence length="348" mass="34839">MPWGIVGAVGASVAGAAVSSAMSPSTSGGSGSGGANYYVPTGLGTADQTWQSLLSGINGVYGANNLNQYALGSLQGGVDASNQYGPAYQAAANGAASNYGNLAGLMEQQAYGNYGTQQSLLGAGQQVYNMGLDPQNALYNRTAQQLQDQTGATNSMYGLGSSAAGAGVANQAMSNFNIDWQNNQLSRAAQGLSAYTGAANTAGNYGQLADQQAASVPGYQLQSGALPYQTAQTIAATPGNLANTYGSFLNQNVYGPAEGIMGQTIPYMNYGQGAQSVPFQAQSQGAGALGSAVSQGITGVGNAVQNAGGFGNFFNGTTGSFGSGDFSGAFNSSPYYSGGGNSYGFTLQ</sequence>
<dbReference type="Proteomes" id="UP000297385">
    <property type="component" value="Unassembled WGS sequence"/>
</dbReference>